<accession>A0ABS4U9W4</accession>
<keyword evidence="2" id="KW-1185">Reference proteome</keyword>
<comment type="caution">
    <text evidence="1">The sequence shown here is derived from an EMBL/GenBank/DDBJ whole genome shotgun (WGS) entry which is preliminary data.</text>
</comment>
<dbReference type="RefSeq" id="WP_209653945.1">
    <property type="nucleotide sequence ID" value="NZ_CP047357.1"/>
</dbReference>
<reference evidence="1 2" key="1">
    <citation type="submission" date="2021-03" db="EMBL/GenBank/DDBJ databases">
        <title>Sequencing the genomes of 1000 actinobacteria strains.</title>
        <authorList>
            <person name="Klenk H.-P."/>
        </authorList>
    </citation>
    <scope>NUCLEOTIDE SEQUENCE [LARGE SCALE GENOMIC DNA]</scope>
    <source>
        <strain evidence="1 2">DSM 44506</strain>
    </source>
</reference>
<dbReference type="Proteomes" id="UP001519305">
    <property type="component" value="Unassembled WGS sequence"/>
</dbReference>
<protein>
    <submittedName>
        <fullName evidence="1">Uncharacterized protein</fullName>
    </submittedName>
</protein>
<sequence length="66" mass="7252">MKSTTPAEAVCIELSDGTMLYGTVTDESTEIDGHVQVVTKTIRVHPGESMTTTDHVRRYVTTPEEV</sequence>
<evidence type="ECO:0000313" key="1">
    <source>
        <dbReference type="EMBL" id="MBP2333310.1"/>
    </source>
</evidence>
<dbReference type="EMBL" id="JAGINY010000001">
    <property type="protein sequence ID" value="MBP2333310.1"/>
    <property type="molecule type" value="Genomic_DNA"/>
</dbReference>
<organism evidence="1 2">
    <name type="scientific">Corynebacterium freneyi</name>
    <dbReference type="NCBI Taxonomy" id="134034"/>
    <lineage>
        <taxon>Bacteria</taxon>
        <taxon>Bacillati</taxon>
        <taxon>Actinomycetota</taxon>
        <taxon>Actinomycetes</taxon>
        <taxon>Mycobacteriales</taxon>
        <taxon>Corynebacteriaceae</taxon>
        <taxon>Corynebacterium</taxon>
    </lineage>
</organism>
<evidence type="ECO:0000313" key="2">
    <source>
        <dbReference type="Proteomes" id="UP001519305"/>
    </source>
</evidence>
<gene>
    <name evidence="1" type="ORF">JOF33_002009</name>
</gene>
<proteinExistence type="predicted"/>
<name>A0ABS4U9W4_9CORY</name>